<keyword evidence="5 14" id="KW-0274">FAD</keyword>
<keyword evidence="11 14" id="KW-0472">Membrane</keyword>
<evidence type="ECO:0000256" key="12">
    <source>
        <dbReference type="ARBA" id="ARBA00023166"/>
    </source>
</evidence>
<feature type="binding site" evidence="14">
    <location>
        <position position="489"/>
    </location>
    <ligand>
        <name>FAD</name>
        <dbReference type="ChEBI" id="CHEBI:57692"/>
    </ligand>
</feature>
<keyword evidence="8 14" id="KW-1133">Transmembrane helix</keyword>
<keyword evidence="1 14" id="KW-0285">Flavoprotein</keyword>
<feature type="binding site" evidence="14">
    <location>
        <position position="672"/>
    </location>
    <ligand>
        <name>NADP(+)</name>
        <dbReference type="ChEBI" id="CHEBI:58349"/>
    </ligand>
</feature>
<dbReference type="InterPro" id="IPR017938">
    <property type="entry name" value="Riboflavin_synthase-like_b-brl"/>
</dbReference>
<dbReference type="PROSITE" id="PS51384">
    <property type="entry name" value="FAD_FR"/>
    <property type="match status" value="1"/>
</dbReference>
<feature type="domain" description="FAD-binding FR-type" evidence="17">
    <location>
        <begin position="285"/>
        <end position="537"/>
    </location>
</feature>
<keyword evidence="14" id="KW-0496">Mitochondrion</keyword>
<dbReference type="GO" id="GO:0006696">
    <property type="term" value="P:ergosterol biosynthetic process"/>
    <property type="evidence" value="ECO:0007669"/>
    <property type="project" value="UniProtKB-UniRule"/>
</dbReference>
<dbReference type="Pfam" id="PF00667">
    <property type="entry name" value="FAD_binding_1"/>
    <property type="match status" value="1"/>
</dbReference>
<evidence type="ECO:0000256" key="13">
    <source>
        <dbReference type="ARBA" id="ARBA00023221"/>
    </source>
</evidence>
<feature type="binding site" evidence="14">
    <location>
        <position position="304"/>
    </location>
    <ligand>
        <name>NADP(+)</name>
        <dbReference type="ChEBI" id="CHEBI:58349"/>
    </ligand>
</feature>
<feature type="binding site" evidence="14">
    <location>
        <position position="568"/>
    </location>
    <ligand>
        <name>NADP(+)</name>
        <dbReference type="ChEBI" id="CHEBI:58349"/>
    </ligand>
</feature>
<dbReference type="InterPro" id="IPR017927">
    <property type="entry name" value="FAD-bd_FR_type"/>
</dbReference>
<evidence type="ECO:0000256" key="9">
    <source>
        <dbReference type="ARBA" id="ARBA00023002"/>
    </source>
</evidence>
<dbReference type="InterPro" id="IPR001094">
    <property type="entry name" value="Flavdoxin-like"/>
</dbReference>
<evidence type="ECO:0000256" key="8">
    <source>
        <dbReference type="ARBA" id="ARBA00022989"/>
    </source>
</evidence>
<evidence type="ECO:0000256" key="5">
    <source>
        <dbReference type="ARBA" id="ARBA00022827"/>
    </source>
</evidence>
<feature type="binding site" evidence="14">
    <location>
        <begin position="77"/>
        <end position="82"/>
    </location>
    <ligand>
        <name>FMN</name>
        <dbReference type="ChEBI" id="CHEBI:58210"/>
    </ligand>
</feature>
<dbReference type="GO" id="GO:0005789">
    <property type="term" value="C:endoplasmic reticulum membrane"/>
    <property type="evidence" value="ECO:0007669"/>
    <property type="project" value="UniProtKB-SubCell"/>
</dbReference>
<keyword evidence="12 14" id="KW-1207">Sterol metabolism</keyword>
<dbReference type="GO" id="GO:0005829">
    <property type="term" value="C:cytosol"/>
    <property type="evidence" value="ECO:0007669"/>
    <property type="project" value="TreeGrafter"/>
</dbReference>
<dbReference type="InterPro" id="IPR023173">
    <property type="entry name" value="NADPH_Cyt_P450_Rdtase_alpha"/>
</dbReference>
<feature type="binding site" evidence="14">
    <location>
        <begin position="483"/>
        <end position="485"/>
    </location>
    <ligand>
        <name>FAD</name>
        <dbReference type="ChEBI" id="CHEBI:57692"/>
    </ligand>
</feature>
<evidence type="ECO:0000313" key="19">
    <source>
        <dbReference type="Proteomes" id="UP000078561"/>
    </source>
</evidence>
<organism evidence="18">
    <name type="scientific">Absidia glauca</name>
    <name type="common">Pin mould</name>
    <dbReference type="NCBI Taxonomy" id="4829"/>
    <lineage>
        <taxon>Eukaryota</taxon>
        <taxon>Fungi</taxon>
        <taxon>Fungi incertae sedis</taxon>
        <taxon>Mucoromycota</taxon>
        <taxon>Mucoromycotina</taxon>
        <taxon>Mucoromycetes</taxon>
        <taxon>Mucorales</taxon>
        <taxon>Cunninghamellaceae</taxon>
        <taxon>Absidia</taxon>
    </lineage>
</organism>
<feature type="binding site" evidence="14">
    <location>
        <begin position="128"/>
        <end position="131"/>
    </location>
    <ligand>
        <name>FMN</name>
        <dbReference type="ChEBI" id="CHEBI:58210"/>
    </ligand>
</feature>
<name>A0A168NYB2_ABSGL</name>
<dbReference type="AlphaFoldDB" id="A0A168NYB2"/>
<feature type="binding site" evidence="14">
    <location>
        <position position="710"/>
    </location>
    <ligand>
        <name>FAD</name>
        <dbReference type="ChEBI" id="CHEBI:57692"/>
    </ligand>
</feature>
<comment type="similarity">
    <text evidence="14">In the N-terminal section; belongs to the flavodoxin family.</text>
</comment>
<feature type="binding site" evidence="14">
    <location>
        <begin position="465"/>
        <end position="468"/>
    </location>
    <ligand>
        <name>FAD</name>
        <dbReference type="ChEBI" id="CHEBI:57692"/>
    </ligand>
</feature>
<keyword evidence="14" id="KW-0444">Lipid biosynthesis</keyword>
<dbReference type="GO" id="GO:0005886">
    <property type="term" value="C:plasma membrane"/>
    <property type="evidence" value="ECO:0007669"/>
    <property type="project" value="UniProtKB-SubCell"/>
</dbReference>
<keyword evidence="9 14" id="KW-0560">Oxidoreductase</keyword>
<dbReference type="Gene3D" id="3.40.50.80">
    <property type="entry name" value="Nucleotide-binding domain of ferredoxin-NADP reductase (FNR) module"/>
    <property type="match status" value="1"/>
</dbReference>
<proteinExistence type="inferred from homology"/>
<comment type="cofactor">
    <cofactor evidence="14">
        <name>FMN</name>
        <dbReference type="ChEBI" id="CHEBI:58210"/>
    </cofactor>
    <text evidence="14">Binds 1 FMN per monomer.</text>
</comment>
<dbReference type="InterPro" id="IPR023208">
    <property type="entry name" value="P450R"/>
</dbReference>
<feature type="transmembrane region" description="Helical" evidence="14">
    <location>
        <begin position="12"/>
        <end position="29"/>
    </location>
</feature>
<comment type="similarity">
    <text evidence="14 15">In the C-terminal section; belongs to the flavoprotein pyridine nucleotide cytochrome reductase family.</text>
</comment>
<feature type="binding site" evidence="14">
    <location>
        <begin position="636"/>
        <end position="640"/>
    </location>
    <ligand>
        <name>NADP(+)</name>
        <dbReference type="ChEBI" id="CHEBI:58349"/>
    </ligand>
</feature>
<comment type="function">
    <text evidence="14">This enzyme is required for electron transfer from NADP to cytochrome P450 in microsomes. It can also provide electron transfer to heme oxygenase and cytochrome B5. Involved in ergosterol biosynthesis.</text>
</comment>
<feature type="binding site" evidence="14">
    <location>
        <begin position="630"/>
        <end position="631"/>
    </location>
    <ligand>
        <name>NADP(+)</name>
        <dbReference type="ChEBI" id="CHEBI:58349"/>
    </ligand>
</feature>
<comment type="caution">
    <text evidence="14">Lacks conserved residue(s) required for the propagation of feature annotation.</text>
</comment>
<dbReference type="InParanoid" id="A0A168NYB2"/>
<evidence type="ECO:0000256" key="1">
    <source>
        <dbReference type="ARBA" id="ARBA00022630"/>
    </source>
</evidence>
<dbReference type="SUPFAM" id="SSF52343">
    <property type="entry name" value="Ferredoxin reductase-like, C-terminal NADP-linked domain"/>
    <property type="match status" value="1"/>
</dbReference>
<dbReference type="EMBL" id="LT553527">
    <property type="protein sequence ID" value="SAM01437.1"/>
    <property type="molecule type" value="Genomic_DNA"/>
</dbReference>
<dbReference type="CDD" id="cd06204">
    <property type="entry name" value="CYPOR"/>
    <property type="match status" value="1"/>
</dbReference>
<evidence type="ECO:0000256" key="4">
    <source>
        <dbReference type="ARBA" id="ARBA00022824"/>
    </source>
</evidence>
<comment type="cofactor">
    <cofactor evidence="14">
        <name>FAD</name>
        <dbReference type="ChEBI" id="CHEBI:57692"/>
    </cofactor>
    <text evidence="14">Binds 1 FAD per monomer.</text>
</comment>
<feature type="binding site" evidence="14">
    <location>
        <begin position="180"/>
        <end position="189"/>
    </location>
    <ligand>
        <name>FMN</name>
        <dbReference type="ChEBI" id="CHEBI:58210"/>
    </ligand>
</feature>
<keyword evidence="3 14" id="KW-0812">Transmembrane</keyword>
<comment type="catalytic activity">
    <reaction evidence="14 15">
        <text>2 oxidized [cytochrome P450] + NADPH = 2 reduced [cytochrome P450] + NADP(+) + H(+)</text>
        <dbReference type="Rhea" id="RHEA:24040"/>
        <dbReference type="Rhea" id="RHEA-COMP:14627"/>
        <dbReference type="Rhea" id="RHEA-COMP:14628"/>
        <dbReference type="ChEBI" id="CHEBI:15378"/>
        <dbReference type="ChEBI" id="CHEBI:55376"/>
        <dbReference type="ChEBI" id="CHEBI:57783"/>
        <dbReference type="ChEBI" id="CHEBI:58349"/>
        <dbReference type="ChEBI" id="CHEBI:60344"/>
        <dbReference type="EC" id="1.6.2.4"/>
    </reaction>
</comment>
<dbReference type="EC" id="1.6.2.4" evidence="14 15"/>
<dbReference type="PANTHER" id="PTHR19384">
    <property type="entry name" value="NITRIC OXIDE SYNTHASE-RELATED"/>
    <property type="match status" value="1"/>
</dbReference>
<keyword evidence="14" id="KW-1003">Cell membrane</keyword>
<evidence type="ECO:0000256" key="6">
    <source>
        <dbReference type="ARBA" id="ARBA00022857"/>
    </source>
</evidence>
<feature type="binding site" evidence="14">
    <location>
        <begin position="499"/>
        <end position="502"/>
    </location>
    <ligand>
        <name>FAD</name>
        <dbReference type="ChEBI" id="CHEBI:57692"/>
    </ligand>
</feature>
<evidence type="ECO:0000313" key="18">
    <source>
        <dbReference type="EMBL" id="SAM01437.1"/>
    </source>
</evidence>
<dbReference type="OrthoDB" id="1856718at2759"/>
<evidence type="ECO:0000256" key="15">
    <source>
        <dbReference type="PIRNR" id="PIRNR000208"/>
    </source>
</evidence>
<dbReference type="GO" id="GO:0050660">
    <property type="term" value="F:flavin adenine dinucleotide binding"/>
    <property type="evidence" value="ECO:0007669"/>
    <property type="project" value="UniProtKB-UniRule"/>
</dbReference>
<dbReference type="InterPro" id="IPR003097">
    <property type="entry name" value="CysJ-like_FAD-binding"/>
</dbReference>
<dbReference type="InterPro" id="IPR008254">
    <property type="entry name" value="Flavodoxin/NO_synth"/>
</dbReference>
<keyword evidence="14" id="KW-1000">Mitochondrion outer membrane</keyword>
<dbReference type="InterPro" id="IPR039261">
    <property type="entry name" value="FNR_nucleotide-bd"/>
</dbReference>
<dbReference type="GO" id="GO:0003958">
    <property type="term" value="F:NADPH-hemoprotein reductase activity"/>
    <property type="evidence" value="ECO:0007669"/>
    <property type="project" value="UniProtKB-UniRule"/>
</dbReference>
<dbReference type="PRINTS" id="PR00371">
    <property type="entry name" value="FPNCR"/>
</dbReference>
<keyword evidence="7 14" id="KW-0752">Steroid biosynthesis</keyword>
<keyword evidence="2 14" id="KW-0288">FMN</keyword>
<sequence length="711" mass="79568">MELHSRTAVNRLDIILLGTISLGMIAWFGRHRLFGPSSFASPNNGSALEPSTPTESQRNFVKVMKEQGRRCIVFYGSQTGTAEDYAARFVKECKKRYGVNAMAADIEQYDLGYMDALPADHLVVFIMATYGEGEPTDNATELWELLTNDSLEEDAFLFSKEEKPAGDRPLDKVRYAVFGLGNKTYEHYNAVGRLVDQHMQRLGAQRIGERGEGDDDACLEEDFMEWQESLWPAFCQALEVDESNARSGPRQASFLVQEVKDAQSVVYYGELAERFEGSKVVYDAKRPYNAPLTTRELYQQGGDRHCLHMDIDISNTNLIYQTGDHVAVWPTNSEDQVSLLASVLGLSDKLNTVVMVNAIDPTASKQHPFPVPATYNAIFRHYLDVCAIPSRQALLSFVDYAPTDPSKAALLNLASDKDEYRLTVADAVRSLGEVLQYVVGADATGAFASVPFDLIVENLSRLQPRYYSISSSSKECPTTISATAVTLKYNPTPQRTVYGVNTNYLWQIHAHVHHVDDDGQYHPRYTLDGPCGALMAISHVKVPVHVRRSPFKLPRNPALPVIMVGPGTGVAPFRGFVRERALQKKEGKNVGPTLLFYGCQHSQQDFLYADEWPDLFDTLGNDARLITAFSRETPEKVYVQHRLLELGEQIWDYLQRGGYVYVCGDAKNMAREVQQAFVSIAQTHGGKTEDRANAFIKSLRSSGRYQEDVWS</sequence>
<dbReference type="SUPFAM" id="SSF52218">
    <property type="entry name" value="Flavoproteins"/>
    <property type="match status" value="1"/>
</dbReference>
<dbReference type="GO" id="GO:0005741">
    <property type="term" value="C:mitochondrial outer membrane"/>
    <property type="evidence" value="ECO:0007669"/>
    <property type="project" value="UniProtKB-SubCell"/>
</dbReference>
<dbReference type="OMA" id="HRMYSIA"/>
<feature type="domain" description="Flavodoxin-like" evidence="16">
    <location>
        <begin position="71"/>
        <end position="231"/>
    </location>
</feature>
<keyword evidence="10 14" id="KW-0756">Sterol biosynthesis</keyword>
<gene>
    <name evidence="18" type="primary">ABSGL_07178.1 scaffold 8717</name>
</gene>
<dbReference type="Gene3D" id="2.40.30.10">
    <property type="entry name" value="Translation factors"/>
    <property type="match status" value="1"/>
</dbReference>
<dbReference type="GO" id="GO:0050661">
    <property type="term" value="F:NADP binding"/>
    <property type="evidence" value="ECO:0007669"/>
    <property type="project" value="UniProtKB-UniRule"/>
</dbReference>
<protein>
    <recommendedName>
        <fullName evidence="14 15">NADPH--cytochrome P450 reductase</fullName>
        <shortName evidence="14">CPR</shortName>
        <shortName evidence="14">P450R</shortName>
        <ecNumber evidence="14 15">1.6.2.4</ecNumber>
    </recommendedName>
</protein>
<evidence type="ECO:0000256" key="3">
    <source>
        <dbReference type="ARBA" id="ARBA00022692"/>
    </source>
</evidence>
<feature type="binding site" evidence="14">
    <location>
        <position position="215"/>
    </location>
    <ligand>
        <name>FMN</name>
        <dbReference type="ChEBI" id="CHEBI:58210"/>
    </ligand>
</feature>
<dbReference type="PIRSF" id="PIRSF000208">
    <property type="entry name" value="P450R"/>
    <property type="match status" value="1"/>
</dbReference>
<dbReference type="InterPro" id="IPR001709">
    <property type="entry name" value="Flavoprot_Pyr_Nucl_cyt_Rdtase"/>
</dbReference>
<evidence type="ECO:0000256" key="2">
    <source>
        <dbReference type="ARBA" id="ARBA00022643"/>
    </source>
</evidence>
<dbReference type="PRINTS" id="PR00369">
    <property type="entry name" value="FLAVODOXIN"/>
</dbReference>
<dbReference type="HAMAP" id="MF_03212">
    <property type="entry name" value="NCPR"/>
    <property type="match status" value="1"/>
</dbReference>
<evidence type="ECO:0000256" key="7">
    <source>
        <dbReference type="ARBA" id="ARBA00022955"/>
    </source>
</evidence>
<dbReference type="SUPFAM" id="SSF63380">
    <property type="entry name" value="Riboflavin synthase domain-like"/>
    <property type="match status" value="1"/>
</dbReference>
<reference evidence="18" key="1">
    <citation type="submission" date="2016-04" db="EMBL/GenBank/DDBJ databases">
        <authorList>
            <person name="Evans L.H."/>
            <person name="Alamgir A."/>
            <person name="Owens N."/>
            <person name="Weber N.D."/>
            <person name="Virtaneva K."/>
            <person name="Barbian K."/>
            <person name="Babar A."/>
            <person name="Rosenke K."/>
        </authorList>
    </citation>
    <scope>NUCLEOTIDE SEQUENCE [LARGE SCALE GENOMIC DNA]</scope>
    <source>
        <strain evidence="18">CBS 101.48</strain>
    </source>
</reference>
<dbReference type="Pfam" id="PF00258">
    <property type="entry name" value="Flavodoxin_1"/>
    <property type="match status" value="1"/>
</dbReference>
<dbReference type="InterPro" id="IPR001433">
    <property type="entry name" value="OxRdtase_FAD/NAD-bd"/>
</dbReference>
<dbReference type="FunFam" id="3.40.50.360:FF:000024">
    <property type="entry name" value="NADPH--cytochrome P450 reductase"/>
    <property type="match status" value="1"/>
</dbReference>
<keyword evidence="4 14" id="KW-0256">Endoplasmic reticulum</keyword>
<evidence type="ECO:0000256" key="14">
    <source>
        <dbReference type="HAMAP-Rule" id="MF_03212"/>
    </source>
</evidence>
<dbReference type="Pfam" id="PF00175">
    <property type="entry name" value="NAD_binding_1"/>
    <property type="match status" value="1"/>
</dbReference>
<dbReference type="FunCoup" id="A0A168NYB2">
    <property type="interactions" value="729"/>
</dbReference>
<comment type="similarity">
    <text evidence="14">Belongs to the NADPH--cytochrome P450 reductase family.</text>
</comment>
<keyword evidence="13 14" id="KW-0753">Steroid metabolism</keyword>
<accession>A0A168NYB2</accession>
<dbReference type="Gene3D" id="1.20.990.10">
    <property type="entry name" value="NADPH-cytochrome p450 Reductase, Chain A, domain 3"/>
    <property type="match status" value="1"/>
</dbReference>
<dbReference type="InterPro" id="IPR029039">
    <property type="entry name" value="Flavoprotein-like_sf"/>
</dbReference>
<dbReference type="GO" id="GO:0010181">
    <property type="term" value="F:FMN binding"/>
    <property type="evidence" value="ECO:0007669"/>
    <property type="project" value="UniProtKB-UniRule"/>
</dbReference>
<evidence type="ECO:0000256" key="10">
    <source>
        <dbReference type="ARBA" id="ARBA00023011"/>
    </source>
</evidence>
<dbReference type="PANTHER" id="PTHR19384:SF17">
    <property type="entry name" value="NADPH--CYTOCHROME P450 REDUCTASE"/>
    <property type="match status" value="1"/>
</dbReference>
<dbReference type="STRING" id="4829.A0A168NYB2"/>
<keyword evidence="6 14" id="KW-0521">NADP</keyword>
<keyword evidence="14" id="KW-0443">Lipid metabolism</keyword>
<dbReference type="PROSITE" id="PS50902">
    <property type="entry name" value="FLAVODOXIN_LIKE"/>
    <property type="match status" value="1"/>
</dbReference>
<evidence type="ECO:0000256" key="11">
    <source>
        <dbReference type="ARBA" id="ARBA00023136"/>
    </source>
</evidence>
<dbReference type="FunFam" id="3.40.50.80:FF:000001">
    <property type="entry name" value="NADPH--cytochrome P450 reductase 1"/>
    <property type="match status" value="1"/>
</dbReference>
<evidence type="ECO:0000259" key="17">
    <source>
        <dbReference type="PROSITE" id="PS51384"/>
    </source>
</evidence>
<dbReference type="Gene3D" id="3.40.50.360">
    <property type="match status" value="1"/>
</dbReference>
<dbReference type="Proteomes" id="UP000078561">
    <property type="component" value="Unassembled WGS sequence"/>
</dbReference>
<keyword evidence="19" id="KW-1185">Reference proteome</keyword>
<evidence type="ECO:0000259" key="16">
    <source>
        <dbReference type="PROSITE" id="PS50902"/>
    </source>
</evidence>
<comment type="subcellular location">
    <subcellularLocation>
        <location evidence="14">Endoplasmic reticulum membrane</location>
        <topology evidence="14">Single-pass membrane protein</topology>
        <orientation evidence="14">Cytoplasmic side</orientation>
    </subcellularLocation>
    <subcellularLocation>
        <location evidence="14">Mitochondrion outer membrane</location>
        <topology evidence="14">Single-pass membrane protein</topology>
        <orientation evidence="14">Cytoplasmic side</orientation>
    </subcellularLocation>
    <subcellularLocation>
        <location evidence="14">Cell membrane</location>
        <topology evidence="14">Single-pass membrane protein</topology>
        <orientation evidence="14">Cytoplasmic side</orientation>
    </subcellularLocation>
</comment>